<dbReference type="EMBL" id="CP159837">
    <property type="protein sequence ID" value="XCM37204.1"/>
    <property type="molecule type" value="Genomic_DNA"/>
</dbReference>
<dbReference type="AlphaFoldDB" id="A0AAU8JEG1"/>
<dbReference type="Pfam" id="PF00534">
    <property type="entry name" value="Glycos_transf_1"/>
    <property type="match status" value="1"/>
</dbReference>
<name>A0AAU8JEG1_9CYAN</name>
<protein>
    <submittedName>
        <fullName evidence="2">Exopolysaccharide biosynthesis GT4 family glycosyltransferase EpsE</fullName>
    </submittedName>
</protein>
<dbReference type="NCBIfam" id="NF041876">
    <property type="entry name" value="EPS_EpsE"/>
    <property type="match status" value="1"/>
</dbReference>
<dbReference type="RefSeq" id="WP_354635421.1">
    <property type="nucleotide sequence ID" value="NZ_CP159837.1"/>
</dbReference>
<dbReference type="Gene3D" id="3.40.50.2000">
    <property type="entry name" value="Glycogen Phosphorylase B"/>
    <property type="match status" value="2"/>
</dbReference>
<dbReference type="PANTHER" id="PTHR12526">
    <property type="entry name" value="GLYCOSYLTRANSFERASE"/>
    <property type="match status" value="1"/>
</dbReference>
<evidence type="ECO:0000313" key="2">
    <source>
        <dbReference type="EMBL" id="XCM37204.1"/>
    </source>
</evidence>
<reference evidence="2" key="1">
    <citation type="submission" date="2024-07" db="EMBL/GenBank/DDBJ databases">
        <authorList>
            <person name="Kim Y.J."/>
            <person name="Jeong J.Y."/>
        </authorList>
    </citation>
    <scope>NUCLEOTIDE SEQUENCE</scope>
    <source>
        <strain evidence="2">GIHE-MW2</strain>
    </source>
</reference>
<organism evidence="2">
    <name type="scientific">Planktothricoides raciborskii GIHE-MW2</name>
    <dbReference type="NCBI Taxonomy" id="2792601"/>
    <lineage>
        <taxon>Bacteria</taxon>
        <taxon>Bacillati</taxon>
        <taxon>Cyanobacteriota</taxon>
        <taxon>Cyanophyceae</taxon>
        <taxon>Oscillatoriophycideae</taxon>
        <taxon>Oscillatoriales</taxon>
        <taxon>Oscillatoriaceae</taxon>
        <taxon>Planktothricoides</taxon>
    </lineage>
</organism>
<dbReference type="InterPro" id="IPR001296">
    <property type="entry name" value="Glyco_trans_1"/>
</dbReference>
<dbReference type="SUPFAM" id="SSF53756">
    <property type="entry name" value="UDP-Glycosyltransferase/glycogen phosphorylase"/>
    <property type="match status" value="1"/>
</dbReference>
<dbReference type="GO" id="GO:0016757">
    <property type="term" value="F:glycosyltransferase activity"/>
    <property type="evidence" value="ECO:0007669"/>
    <property type="project" value="InterPro"/>
</dbReference>
<feature type="domain" description="Glycosyl transferase family 1" evidence="1">
    <location>
        <begin position="229"/>
        <end position="387"/>
    </location>
</feature>
<proteinExistence type="predicted"/>
<gene>
    <name evidence="2" type="primary">epsE</name>
    <name evidence="2" type="ORF">ABWT76_006024</name>
</gene>
<sequence>MMKNWIGYLIPEFPGQTHIFYWREREALAEMGIKTDLVSTRRPPKGIAAHVWAEEAQKNTSYLAPLSFQDIVVASIEILKARPVAWFNCLKSIMQSQDTSWSQKLRLLALAFIAGKLVWVGRKNGWDHIHVHSCADAANIAMFASILSPLTYSLTHLGPTLETYGPNQKQKWQHASFAIIESEMLLKRATEKLGDCLPDQIAISPMGVNLDEIKRHSPYKPWDGTGPCKIFSCGRLNRVKGHNYLIETVEQLRKQGFDIRLQIAGEDEQGGSGYHQELEKIIREKSLSESIELLGAVPEPRIRQGLEEAHIFALASLNEGTSIAIMEALAMEMPVIVTAVGGTPDMVDDGVDGILVPAKQPAAMTDAIANVLQNPELALNLSRESRKKIAAKYYHRQSAETLAKLLEQLS</sequence>
<accession>A0AAU8JEG1</accession>
<evidence type="ECO:0000259" key="1">
    <source>
        <dbReference type="Pfam" id="PF00534"/>
    </source>
</evidence>
<dbReference type="CDD" id="cd03801">
    <property type="entry name" value="GT4_PimA-like"/>
    <property type="match status" value="1"/>
</dbReference>
<dbReference type="PANTHER" id="PTHR12526:SF630">
    <property type="entry name" value="GLYCOSYLTRANSFERASE"/>
    <property type="match status" value="1"/>
</dbReference>